<dbReference type="InterPro" id="IPR029068">
    <property type="entry name" value="Glyas_Bleomycin-R_OHBP_Dase"/>
</dbReference>
<dbReference type="Gene3D" id="3.10.180.10">
    <property type="entry name" value="2,3-Dihydroxybiphenyl 1,2-Dioxygenase, domain 1"/>
    <property type="match status" value="1"/>
</dbReference>
<proteinExistence type="predicted"/>
<protein>
    <submittedName>
        <fullName evidence="2">Lyase</fullName>
    </submittedName>
</protein>
<organism evidence="2 3">
    <name type="scientific">Oceanibaculum pacificum</name>
    <dbReference type="NCBI Taxonomy" id="580166"/>
    <lineage>
        <taxon>Bacteria</taxon>
        <taxon>Pseudomonadati</taxon>
        <taxon>Pseudomonadota</taxon>
        <taxon>Alphaproteobacteria</taxon>
        <taxon>Rhodospirillales</taxon>
        <taxon>Oceanibaculaceae</taxon>
        <taxon>Oceanibaculum</taxon>
    </lineage>
</organism>
<dbReference type="EMBL" id="LPXN01000057">
    <property type="protein sequence ID" value="KZD12074.1"/>
    <property type="molecule type" value="Genomic_DNA"/>
</dbReference>
<dbReference type="PANTHER" id="PTHR35006:SF4">
    <property type="entry name" value="BLR7706 PROTEIN"/>
    <property type="match status" value="1"/>
</dbReference>
<reference evidence="2 3" key="1">
    <citation type="submission" date="2015-12" db="EMBL/GenBank/DDBJ databases">
        <title>Genome sequence of Oceanibaculum pacificum MCCC 1A02656.</title>
        <authorList>
            <person name="Lu L."/>
            <person name="Lai Q."/>
            <person name="Shao Z."/>
            <person name="Qian P."/>
        </authorList>
    </citation>
    <scope>NUCLEOTIDE SEQUENCE [LARGE SCALE GENOMIC DNA]</scope>
    <source>
        <strain evidence="2 3">MCCC 1A02656</strain>
    </source>
</reference>
<dbReference type="RefSeq" id="WP_067553189.1">
    <property type="nucleotide sequence ID" value="NZ_LPXN01000057.1"/>
</dbReference>
<sequence length="126" mass="13679">MIDHVSIGVRSLEKATRFYDAVLGALGLERLVEREDSIGYGGRYPVFWLNARPDRAADPGTGAHVCLRARTTEQVDAFHAAALAWGGIDDGPPGPRHYSRATVYAAFARDPDGNRLEAATILESRA</sequence>
<dbReference type="CDD" id="cd07262">
    <property type="entry name" value="VOC_like"/>
    <property type="match status" value="1"/>
</dbReference>
<keyword evidence="3" id="KW-1185">Reference proteome</keyword>
<dbReference type="Proteomes" id="UP000076400">
    <property type="component" value="Unassembled WGS sequence"/>
</dbReference>
<name>A0A154WEX3_9PROT</name>
<dbReference type="InterPro" id="IPR004360">
    <property type="entry name" value="Glyas_Fos-R_dOase_dom"/>
</dbReference>
<gene>
    <name evidence="2" type="ORF">AUP43_05395</name>
</gene>
<dbReference type="SUPFAM" id="SSF54593">
    <property type="entry name" value="Glyoxalase/Bleomycin resistance protein/Dihydroxybiphenyl dioxygenase"/>
    <property type="match status" value="1"/>
</dbReference>
<keyword evidence="2" id="KW-0456">Lyase</keyword>
<evidence type="ECO:0000313" key="3">
    <source>
        <dbReference type="Proteomes" id="UP000076400"/>
    </source>
</evidence>
<accession>A0A154WEX3</accession>
<comment type="caution">
    <text evidence="2">The sequence shown here is derived from an EMBL/GenBank/DDBJ whole genome shotgun (WGS) entry which is preliminary data.</text>
</comment>
<feature type="domain" description="VOC" evidence="1">
    <location>
        <begin position="1"/>
        <end position="121"/>
    </location>
</feature>
<dbReference type="OrthoDB" id="9807407at2"/>
<dbReference type="PANTHER" id="PTHR35006">
    <property type="entry name" value="GLYOXALASE FAMILY PROTEIN (AFU_ORTHOLOGUE AFUA_5G14830)"/>
    <property type="match status" value="1"/>
</dbReference>
<dbReference type="Pfam" id="PF00903">
    <property type="entry name" value="Glyoxalase"/>
    <property type="match status" value="1"/>
</dbReference>
<dbReference type="PROSITE" id="PS51819">
    <property type="entry name" value="VOC"/>
    <property type="match status" value="1"/>
</dbReference>
<dbReference type="AlphaFoldDB" id="A0A154WEX3"/>
<evidence type="ECO:0000313" key="2">
    <source>
        <dbReference type="EMBL" id="KZD12074.1"/>
    </source>
</evidence>
<dbReference type="GO" id="GO:0016829">
    <property type="term" value="F:lyase activity"/>
    <property type="evidence" value="ECO:0007669"/>
    <property type="project" value="UniProtKB-KW"/>
</dbReference>
<dbReference type="STRING" id="580166.AUP43_05395"/>
<dbReference type="InterPro" id="IPR037523">
    <property type="entry name" value="VOC_core"/>
</dbReference>
<evidence type="ECO:0000259" key="1">
    <source>
        <dbReference type="PROSITE" id="PS51819"/>
    </source>
</evidence>